<dbReference type="InterPro" id="IPR043504">
    <property type="entry name" value="Peptidase_S1_PA_chymotrypsin"/>
</dbReference>
<dbReference type="SUPFAM" id="SSF50494">
    <property type="entry name" value="Trypsin-like serine proteases"/>
    <property type="match status" value="1"/>
</dbReference>
<comment type="caution">
    <text evidence="1">The sequence shown here is derived from an EMBL/GenBank/DDBJ whole genome shotgun (WGS) entry which is preliminary data.</text>
</comment>
<reference evidence="1 2" key="1">
    <citation type="submission" date="2018-12" db="EMBL/GenBank/DDBJ databases">
        <title>Draft genome sequence of Xylaria grammica IHI A82.</title>
        <authorList>
            <person name="Buettner E."/>
            <person name="Kellner H."/>
        </authorList>
    </citation>
    <scope>NUCLEOTIDE SEQUENCE [LARGE SCALE GENOMIC DNA]</scope>
    <source>
        <strain evidence="1 2">IHI A82</strain>
    </source>
</reference>
<evidence type="ECO:0000313" key="2">
    <source>
        <dbReference type="Proteomes" id="UP000286045"/>
    </source>
</evidence>
<dbReference type="STRING" id="363999.A0A439CT70"/>
<keyword evidence="2" id="KW-1185">Reference proteome</keyword>
<dbReference type="Proteomes" id="UP000286045">
    <property type="component" value="Unassembled WGS sequence"/>
</dbReference>
<proteinExistence type="predicted"/>
<dbReference type="EMBL" id="RYZI01000450">
    <property type="protein sequence ID" value="RWA05350.1"/>
    <property type="molecule type" value="Genomic_DNA"/>
</dbReference>
<dbReference type="Gene3D" id="2.40.10.10">
    <property type="entry name" value="Trypsin-like serine proteases"/>
    <property type="match status" value="2"/>
</dbReference>
<name>A0A439CT70_9PEZI</name>
<protein>
    <recommendedName>
        <fullName evidence="3">Serine protease</fullName>
    </recommendedName>
</protein>
<evidence type="ECO:0000313" key="1">
    <source>
        <dbReference type="EMBL" id="RWA05350.1"/>
    </source>
</evidence>
<dbReference type="AlphaFoldDB" id="A0A439CT70"/>
<evidence type="ECO:0008006" key="3">
    <source>
        <dbReference type="Google" id="ProtNLM"/>
    </source>
</evidence>
<organism evidence="1 2">
    <name type="scientific">Xylaria grammica</name>
    <dbReference type="NCBI Taxonomy" id="363999"/>
    <lineage>
        <taxon>Eukaryota</taxon>
        <taxon>Fungi</taxon>
        <taxon>Dikarya</taxon>
        <taxon>Ascomycota</taxon>
        <taxon>Pezizomycotina</taxon>
        <taxon>Sordariomycetes</taxon>
        <taxon>Xylariomycetidae</taxon>
        <taxon>Xylariales</taxon>
        <taxon>Xylariaceae</taxon>
        <taxon>Xylaria</taxon>
    </lineage>
</organism>
<sequence>MLESYFALFSEKIFSRSPRRTLASTHSPTIDSPAPGGDDLWERCRVTNYVGSLSNVGFPGLAHPNVRIVAWRLVEPTAPIQREGIITSEERELVGRNQLEKENRIFRITSAFKGPEGLKYISGTAFAIGKFYAATSGHLVCDQTLGPAISVVLHGDQRSDGIAIGGKKCVAATCSIEWIKSYRIENDVCVVSVAEPFSAGVHTYRVTKLAEESPSINGVVIGFPVDLPVDHPGKQLIKCSGTAKGYEEEAIFRVKHEVNTLQAGNSGSPVFSGEEVVAIHSAYIDGLGKNYAAPIDRNGNMIDQFRGVLNHMKYRRAALPRGILYLGAAKHGGYRTQGVLVFGEDTITLPTEGVAL</sequence>
<gene>
    <name evidence="1" type="ORF">EKO27_g9752</name>
</gene>
<dbReference type="Pfam" id="PF13365">
    <property type="entry name" value="Trypsin_2"/>
    <property type="match status" value="1"/>
</dbReference>
<accession>A0A439CT70</accession>
<dbReference type="InterPro" id="IPR009003">
    <property type="entry name" value="Peptidase_S1_PA"/>
</dbReference>